<dbReference type="PANTHER" id="PTHR41391:SF1">
    <property type="entry name" value="RESTRICTION OF TELOMERE CAPPING PROTEIN 4"/>
    <property type="match status" value="1"/>
</dbReference>
<evidence type="ECO:0000256" key="3">
    <source>
        <dbReference type="ARBA" id="ARBA00004496"/>
    </source>
</evidence>
<evidence type="ECO:0000256" key="2">
    <source>
        <dbReference type="ARBA" id="ARBA00004123"/>
    </source>
</evidence>
<feature type="compositionally biased region" description="Basic residues" evidence="8">
    <location>
        <begin position="127"/>
        <end position="146"/>
    </location>
</feature>
<keyword evidence="6" id="KW-0963">Cytoplasm</keyword>
<feature type="region of interest" description="Disordered" evidence="8">
    <location>
        <begin position="843"/>
        <end position="1111"/>
    </location>
</feature>
<reference evidence="10 11" key="1">
    <citation type="journal article" date="2021" name="Environ. Microbiol.">
        <title>Gene family expansions and transcriptome signatures uncover fungal adaptations to wood decay.</title>
        <authorList>
            <person name="Hage H."/>
            <person name="Miyauchi S."/>
            <person name="Viragh M."/>
            <person name="Drula E."/>
            <person name="Min B."/>
            <person name="Chaduli D."/>
            <person name="Navarro D."/>
            <person name="Favel A."/>
            <person name="Norest M."/>
            <person name="Lesage-Meessen L."/>
            <person name="Balint B."/>
            <person name="Merenyi Z."/>
            <person name="de Eugenio L."/>
            <person name="Morin E."/>
            <person name="Martinez A.T."/>
            <person name="Baldrian P."/>
            <person name="Stursova M."/>
            <person name="Martinez M.J."/>
            <person name="Novotny C."/>
            <person name="Magnuson J.K."/>
            <person name="Spatafora J.W."/>
            <person name="Maurice S."/>
            <person name="Pangilinan J."/>
            <person name="Andreopoulos W."/>
            <person name="LaButti K."/>
            <person name="Hundley H."/>
            <person name="Na H."/>
            <person name="Kuo A."/>
            <person name="Barry K."/>
            <person name="Lipzen A."/>
            <person name="Henrissat B."/>
            <person name="Riley R."/>
            <person name="Ahrendt S."/>
            <person name="Nagy L.G."/>
            <person name="Grigoriev I.V."/>
            <person name="Martin F."/>
            <person name="Rosso M.N."/>
        </authorList>
    </citation>
    <scope>NUCLEOTIDE SEQUENCE [LARGE SCALE GENOMIC DNA]</scope>
    <source>
        <strain evidence="10 11">CIRM-BRFM 1785</strain>
    </source>
</reference>
<comment type="caution">
    <text evidence="10">The sequence shown here is derived from an EMBL/GenBank/DDBJ whole genome shotgun (WGS) entry which is preliminary data.</text>
</comment>
<accession>A0ABQ8KPC1</accession>
<dbReference type="SMART" id="SM01312">
    <property type="entry name" value="RTC4"/>
    <property type="match status" value="1"/>
</dbReference>
<comment type="similarity">
    <text evidence="4">Belongs to the RTC4 family.</text>
</comment>
<feature type="compositionally biased region" description="Polar residues" evidence="8">
    <location>
        <begin position="420"/>
        <end position="432"/>
    </location>
</feature>
<feature type="compositionally biased region" description="Low complexity" evidence="8">
    <location>
        <begin position="154"/>
        <end position="168"/>
    </location>
</feature>
<dbReference type="InterPro" id="IPR028094">
    <property type="entry name" value="RTC4_C"/>
</dbReference>
<dbReference type="InterPro" id="IPR039024">
    <property type="entry name" value="RTC4"/>
</dbReference>
<organism evidence="10 11">
    <name type="scientific">Rhodofomes roseus</name>
    <dbReference type="NCBI Taxonomy" id="34475"/>
    <lineage>
        <taxon>Eukaryota</taxon>
        <taxon>Fungi</taxon>
        <taxon>Dikarya</taxon>
        <taxon>Basidiomycota</taxon>
        <taxon>Agaricomycotina</taxon>
        <taxon>Agaricomycetes</taxon>
        <taxon>Polyporales</taxon>
        <taxon>Rhodofomes</taxon>
    </lineage>
</organism>
<feature type="compositionally biased region" description="Basic and acidic residues" evidence="8">
    <location>
        <begin position="105"/>
        <end position="118"/>
    </location>
</feature>
<feature type="compositionally biased region" description="Basic and acidic residues" evidence="8">
    <location>
        <begin position="896"/>
        <end position="920"/>
    </location>
</feature>
<protein>
    <recommendedName>
        <fullName evidence="5">Restriction of telomere capping protein 4</fullName>
    </recommendedName>
</protein>
<gene>
    <name evidence="10" type="ORF">C8Q71DRAFT_474625</name>
</gene>
<dbReference type="PANTHER" id="PTHR41391">
    <property type="entry name" value="RESTRICTION OF TELOMERE CAPPING PROTEIN 4"/>
    <property type="match status" value="1"/>
</dbReference>
<keyword evidence="11" id="KW-1185">Reference proteome</keyword>
<evidence type="ECO:0000256" key="7">
    <source>
        <dbReference type="ARBA" id="ARBA00023242"/>
    </source>
</evidence>
<name>A0ABQ8KPC1_9APHY</name>
<evidence type="ECO:0000256" key="1">
    <source>
        <dbReference type="ARBA" id="ARBA00002738"/>
    </source>
</evidence>
<feature type="compositionally biased region" description="Basic and acidic residues" evidence="8">
    <location>
        <begin position="326"/>
        <end position="346"/>
    </location>
</feature>
<keyword evidence="7" id="KW-0539">Nucleus</keyword>
<feature type="compositionally biased region" description="Basic residues" evidence="8">
    <location>
        <begin position="954"/>
        <end position="963"/>
    </location>
</feature>
<feature type="compositionally biased region" description="Basic and acidic residues" evidence="8">
    <location>
        <begin position="1"/>
        <end position="10"/>
    </location>
</feature>
<dbReference type="Proteomes" id="UP000814176">
    <property type="component" value="Unassembled WGS sequence"/>
</dbReference>
<proteinExistence type="inferred from homology"/>
<comment type="function">
    <text evidence="1">May be involved in a process influencing telomere capping.</text>
</comment>
<feature type="region of interest" description="Disordered" evidence="8">
    <location>
        <begin position="1"/>
        <end position="535"/>
    </location>
</feature>
<evidence type="ECO:0000256" key="6">
    <source>
        <dbReference type="ARBA" id="ARBA00022490"/>
    </source>
</evidence>
<dbReference type="Pfam" id="PF14474">
    <property type="entry name" value="RTC4"/>
    <property type="match status" value="1"/>
</dbReference>
<feature type="compositionally biased region" description="Polar residues" evidence="8">
    <location>
        <begin position="1067"/>
        <end position="1088"/>
    </location>
</feature>
<feature type="compositionally biased region" description="Polar residues" evidence="8">
    <location>
        <begin position="924"/>
        <end position="936"/>
    </location>
</feature>
<dbReference type="EMBL" id="JADCUA010000005">
    <property type="protein sequence ID" value="KAH9840038.1"/>
    <property type="molecule type" value="Genomic_DNA"/>
</dbReference>
<comment type="subcellular location">
    <subcellularLocation>
        <location evidence="3">Cytoplasm</location>
    </subcellularLocation>
    <subcellularLocation>
        <location evidence="2">Nucleus</location>
    </subcellularLocation>
</comment>
<dbReference type="RefSeq" id="XP_047781688.1">
    <property type="nucleotide sequence ID" value="XM_047918776.1"/>
</dbReference>
<evidence type="ECO:0000259" key="9">
    <source>
        <dbReference type="SMART" id="SM01312"/>
    </source>
</evidence>
<evidence type="ECO:0000256" key="4">
    <source>
        <dbReference type="ARBA" id="ARBA00009461"/>
    </source>
</evidence>
<feature type="compositionally biased region" description="Acidic residues" evidence="8">
    <location>
        <begin position="975"/>
        <end position="984"/>
    </location>
</feature>
<dbReference type="GeneID" id="71999508"/>
<feature type="compositionally biased region" description="Basic and acidic residues" evidence="8">
    <location>
        <begin position="299"/>
        <end position="308"/>
    </location>
</feature>
<feature type="compositionally biased region" description="Basic residues" evidence="8">
    <location>
        <begin position="453"/>
        <end position="463"/>
    </location>
</feature>
<feature type="compositionally biased region" description="Basic and acidic residues" evidence="8">
    <location>
        <begin position="964"/>
        <end position="974"/>
    </location>
</feature>
<feature type="compositionally biased region" description="Basic and acidic residues" evidence="8">
    <location>
        <begin position="1051"/>
        <end position="1066"/>
    </location>
</feature>
<evidence type="ECO:0000313" key="11">
    <source>
        <dbReference type="Proteomes" id="UP000814176"/>
    </source>
</evidence>
<feature type="compositionally biased region" description="Polar residues" evidence="8">
    <location>
        <begin position="398"/>
        <end position="407"/>
    </location>
</feature>
<feature type="compositionally biased region" description="Low complexity" evidence="8">
    <location>
        <begin position="259"/>
        <end position="269"/>
    </location>
</feature>
<evidence type="ECO:0000256" key="8">
    <source>
        <dbReference type="SAM" id="MobiDB-lite"/>
    </source>
</evidence>
<feature type="domain" description="Restriction of telomere capping protein 4 C-terminal" evidence="9">
    <location>
        <begin position="662"/>
        <end position="808"/>
    </location>
</feature>
<evidence type="ECO:0000313" key="10">
    <source>
        <dbReference type="EMBL" id="KAH9840038.1"/>
    </source>
</evidence>
<sequence length="1111" mass="122153">MENIQHEMQRRGTNLHSDTSDDVRRKARSMRPNGQGFLGIESDFGRPSKSKQGPPGPGGSRSNGIPTTKASSHDIVDSDSSNSDELNCLTRGSQKRCTRGGAPERSARMGKHETHAEDGAIVQGQHHTYHPNYRPKQKLPNFKKKNREPANNESLPASQSSLGSTSSTKATVGRGEKPVSPPESYRVPSPQPRAAPSRISEAVYAATSGAKEISKSAVVSMSGAPTGTRGRHPPLHEVNANRGHRPDPVDVEVVDTIGQRTPRPSGSQRPRPRPAYKGAGASTRPRRSQDVIDIDSDHEETRSREPLRPARRRKPSPASGCEDENTSGRKTGERTRAKGKGRERESMNPIEQLSPLRPQRQDDSDEDGLRPVYKGKTREKKSGAKSLQPAGFPEVPPLSSQTSQQGSKAGESEDFPMPSPLSSQKSQISRTGSRIDDFPMPSPLSSPPDKGGSRPRGKGKKVKSSSQGTRVHRGAVMSCSESSAGEDIEEDRPLRPFPMQTQLLETIGRSPPKRPDDWNSDIEMDDARRARKKRKADPNEILAEILRGDEGSDFDEDDMALLGGDVDPNTLCPWCDERLPPAPSPHLESLIAAARRSSTRDPRPVNALGLRAPVGTFVSVCQRHRFESHQIPKAQARGWPTKIDWDSVAPRVKALRAKLQEIIDDVDEDFLPGAHRADDAGDDDVARWSDRPRKGSTFWRDVVKSVRKSGSRKTAGVAGQLANFSKTQPGYYGELGYVIIHQTMYDMFPPASFPPESTLPLNSTDFIQLILIPEAVVSLIMEDMYQTREEAIETLRDSAEYGVAMFPDDQAEGADAVDQGERIIMRRAEARRRELAVEDRLEKEMLQTSSQGVEPLNGRPKPRRRAKQPEAAATEPDSEKSDVEVGPVRPSKKGKERGMQSRDHTDCEASAVDDGHDAGRRMTRSQSRARSIQANSDIEMDVSDNAPSTSKPLSRPKPKPRRKRPEDSHARLTTDDLDLGELEMDGVLPPSVPQPIPEVHWDAKGHAHLSRAGSMVDEDPTPRASKISRPTDRASKETSIPPLQRARDRRAKTPGEKSRTTLDDSRSGQTTGASSPVASGYRRSTSSARYRDEPRSAQAEGDYDWLLSESP</sequence>
<evidence type="ECO:0000256" key="5">
    <source>
        <dbReference type="ARBA" id="ARBA00015162"/>
    </source>
</evidence>